<dbReference type="PANTHER" id="PTHR43133">
    <property type="entry name" value="RNA POLYMERASE ECF-TYPE SIGMA FACTO"/>
    <property type="match status" value="1"/>
</dbReference>
<gene>
    <name evidence="8" type="ORF">Val02_83760</name>
</gene>
<evidence type="ECO:0000256" key="3">
    <source>
        <dbReference type="ARBA" id="ARBA00023082"/>
    </source>
</evidence>
<evidence type="ECO:0000256" key="5">
    <source>
        <dbReference type="ARBA" id="ARBA00023163"/>
    </source>
</evidence>
<keyword evidence="2" id="KW-0805">Transcription regulation</keyword>
<dbReference type="PANTHER" id="PTHR43133:SF50">
    <property type="entry name" value="ECF RNA POLYMERASE SIGMA FACTOR SIGM"/>
    <property type="match status" value="1"/>
</dbReference>
<reference evidence="8" key="1">
    <citation type="submission" date="2021-01" db="EMBL/GenBank/DDBJ databases">
        <title>Whole genome shotgun sequence of Virgisporangium aliadipatigenens NBRC 105644.</title>
        <authorList>
            <person name="Komaki H."/>
            <person name="Tamura T."/>
        </authorList>
    </citation>
    <scope>NUCLEOTIDE SEQUENCE</scope>
    <source>
        <strain evidence="8">NBRC 105644</strain>
    </source>
</reference>
<dbReference type="SUPFAM" id="SSF88659">
    <property type="entry name" value="Sigma3 and sigma4 domains of RNA polymerase sigma factors"/>
    <property type="match status" value="1"/>
</dbReference>
<name>A0A8J4DUN3_9ACTN</name>
<evidence type="ECO:0000313" key="9">
    <source>
        <dbReference type="Proteomes" id="UP000619260"/>
    </source>
</evidence>
<dbReference type="Gene3D" id="1.10.1740.10">
    <property type="match status" value="1"/>
</dbReference>
<evidence type="ECO:0000256" key="4">
    <source>
        <dbReference type="ARBA" id="ARBA00023125"/>
    </source>
</evidence>
<dbReference type="NCBIfam" id="TIGR02937">
    <property type="entry name" value="sigma70-ECF"/>
    <property type="match status" value="1"/>
</dbReference>
<dbReference type="EMBL" id="BOPF01000049">
    <property type="protein sequence ID" value="GIJ51490.1"/>
    <property type="molecule type" value="Genomic_DNA"/>
</dbReference>
<dbReference type="InterPro" id="IPR036388">
    <property type="entry name" value="WH-like_DNA-bd_sf"/>
</dbReference>
<accession>A0A8J4DUN3</accession>
<dbReference type="Pfam" id="PF04545">
    <property type="entry name" value="Sigma70_r4"/>
    <property type="match status" value="1"/>
</dbReference>
<dbReference type="InterPro" id="IPR013324">
    <property type="entry name" value="RNA_pol_sigma_r3/r4-like"/>
</dbReference>
<comment type="caution">
    <text evidence="8">The sequence shown here is derived from an EMBL/GenBank/DDBJ whole genome shotgun (WGS) entry which is preliminary data.</text>
</comment>
<dbReference type="GO" id="GO:0016987">
    <property type="term" value="F:sigma factor activity"/>
    <property type="evidence" value="ECO:0007669"/>
    <property type="project" value="UniProtKB-KW"/>
</dbReference>
<dbReference type="GO" id="GO:0003677">
    <property type="term" value="F:DNA binding"/>
    <property type="evidence" value="ECO:0007669"/>
    <property type="project" value="UniProtKB-KW"/>
</dbReference>
<dbReference type="PRINTS" id="PR00046">
    <property type="entry name" value="SIGMA70FCT"/>
</dbReference>
<proteinExistence type="inferred from homology"/>
<dbReference type="InterPro" id="IPR007627">
    <property type="entry name" value="RNA_pol_sigma70_r2"/>
</dbReference>
<keyword evidence="4" id="KW-0238">DNA-binding</keyword>
<protein>
    <submittedName>
        <fullName evidence="8">DNA-directed RNA polymerase sigma-70 factor</fullName>
    </submittedName>
</protein>
<dbReference type="GO" id="GO:0006352">
    <property type="term" value="P:DNA-templated transcription initiation"/>
    <property type="evidence" value="ECO:0007669"/>
    <property type="project" value="InterPro"/>
</dbReference>
<dbReference type="SUPFAM" id="SSF88946">
    <property type="entry name" value="Sigma2 domain of RNA polymerase sigma factors"/>
    <property type="match status" value="1"/>
</dbReference>
<evidence type="ECO:0000259" key="7">
    <source>
        <dbReference type="Pfam" id="PF04545"/>
    </source>
</evidence>
<evidence type="ECO:0000313" key="8">
    <source>
        <dbReference type="EMBL" id="GIJ51490.1"/>
    </source>
</evidence>
<feature type="domain" description="RNA polymerase sigma-70 region 4" evidence="7">
    <location>
        <begin position="105"/>
        <end position="154"/>
    </location>
</feature>
<dbReference type="CDD" id="cd06171">
    <property type="entry name" value="Sigma70_r4"/>
    <property type="match status" value="1"/>
</dbReference>
<feature type="domain" description="RNA polymerase sigma-70 region 2" evidence="6">
    <location>
        <begin position="11"/>
        <end position="76"/>
    </location>
</feature>
<keyword evidence="8" id="KW-0240">DNA-directed RNA polymerase</keyword>
<keyword evidence="3" id="KW-0731">Sigma factor</keyword>
<evidence type="ECO:0000259" key="6">
    <source>
        <dbReference type="Pfam" id="PF04542"/>
    </source>
</evidence>
<dbReference type="InterPro" id="IPR007630">
    <property type="entry name" value="RNA_pol_sigma70_r4"/>
</dbReference>
<keyword evidence="5" id="KW-0804">Transcription</keyword>
<dbReference type="GO" id="GO:0000428">
    <property type="term" value="C:DNA-directed RNA polymerase complex"/>
    <property type="evidence" value="ECO:0007669"/>
    <property type="project" value="UniProtKB-KW"/>
</dbReference>
<dbReference type="NCBIfam" id="TIGR02983">
    <property type="entry name" value="SigE-fam_strep"/>
    <property type="match status" value="1"/>
</dbReference>
<dbReference type="InterPro" id="IPR014284">
    <property type="entry name" value="RNA_pol_sigma-70_dom"/>
</dbReference>
<sequence length="165" mass="18669">MEADGFETFVRSRSAALLRYGYVLSGNAHDAADLTQEALARLGASWSRVRHKADPESYVRTTMARLHISWWRRARRERIVDDVPEKGYTDAALERADGDAGLWRALGHLPPRQRAVLVLRYYEQLTDEEIGALLGVSRVTVRSQAARGLDKLRQNWIPVARAARS</sequence>
<dbReference type="InterPro" id="IPR013325">
    <property type="entry name" value="RNA_pol_sigma_r2"/>
</dbReference>
<dbReference type="InterPro" id="IPR039425">
    <property type="entry name" value="RNA_pol_sigma-70-like"/>
</dbReference>
<dbReference type="InterPro" id="IPR014325">
    <property type="entry name" value="RNA_pol_sigma-E_actinobac"/>
</dbReference>
<comment type="similarity">
    <text evidence="1">Belongs to the sigma-70 factor family. ECF subfamily.</text>
</comment>
<dbReference type="AlphaFoldDB" id="A0A8J4DUN3"/>
<evidence type="ECO:0000256" key="2">
    <source>
        <dbReference type="ARBA" id="ARBA00023015"/>
    </source>
</evidence>
<organism evidence="8 9">
    <name type="scientific">Virgisporangium aliadipatigenens</name>
    <dbReference type="NCBI Taxonomy" id="741659"/>
    <lineage>
        <taxon>Bacteria</taxon>
        <taxon>Bacillati</taxon>
        <taxon>Actinomycetota</taxon>
        <taxon>Actinomycetes</taxon>
        <taxon>Micromonosporales</taxon>
        <taxon>Micromonosporaceae</taxon>
        <taxon>Virgisporangium</taxon>
    </lineage>
</organism>
<dbReference type="Gene3D" id="1.10.10.10">
    <property type="entry name" value="Winged helix-like DNA-binding domain superfamily/Winged helix DNA-binding domain"/>
    <property type="match status" value="1"/>
</dbReference>
<dbReference type="Proteomes" id="UP000619260">
    <property type="component" value="Unassembled WGS sequence"/>
</dbReference>
<dbReference type="Pfam" id="PF04542">
    <property type="entry name" value="Sigma70_r2"/>
    <property type="match status" value="1"/>
</dbReference>
<keyword evidence="9" id="KW-1185">Reference proteome</keyword>
<dbReference type="InterPro" id="IPR000943">
    <property type="entry name" value="RNA_pol_sigma70"/>
</dbReference>
<evidence type="ECO:0000256" key="1">
    <source>
        <dbReference type="ARBA" id="ARBA00010641"/>
    </source>
</evidence>